<evidence type="ECO:0000256" key="2">
    <source>
        <dbReference type="ARBA" id="ARBA00012759"/>
    </source>
</evidence>
<evidence type="ECO:0000256" key="6">
    <source>
        <dbReference type="PROSITE-ProRule" id="PRU00134"/>
    </source>
</evidence>
<dbReference type="PROSITE" id="PS00973">
    <property type="entry name" value="USP_2"/>
    <property type="match status" value="1"/>
</dbReference>
<dbReference type="PANTHER" id="PTHR21646">
    <property type="entry name" value="UBIQUITIN CARBOXYL-TERMINAL HYDROLASE"/>
    <property type="match status" value="1"/>
</dbReference>
<dbReference type="InterPro" id="IPR028889">
    <property type="entry name" value="USP"/>
</dbReference>
<dbReference type="PROSITE" id="PS50865">
    <property type="entry name" value="ZF_MYND_2"/>
    <property type="match status" value="1"/>
</dbReference>
<evidence type="ECO:0000256" key="7">
    <source>
        <dbReference type="SAM" id="MobiDB-lite"/>
    </source>
</evidence>
<dbReference type="SUPFAM" id="SSF54001">
    <property type="entry name" value="Cysteine proteinases"/>
    <property type="match status" value="1"/>
</dbReference>
<dbReference type="InterPro" id="IPR038765">
    <property type="entry name" value="Papain-like_cys_pep_sf"/>
</dbReference>
<evidence type="ECO:0000259" key="8">
    <source>
        <dbReference type="PROSITE" id="PS50235"/>
    </source>
</evidence>
<organism evidence="10 11">
    <name type="scientific">Necator americanus</name>
    <name type="common">Human hookworm</name>
    <dbReference type="NCBI Taxonomy" id="51031"/>
    <lineage>
        <taxon>Eukaryota</taxon>
        <taxon>Metazoa</taxon>
        <taxon>Ecdysozoa</taxon>
        <taxon>Nematoda</taxon>
        <taxon>Chromadorea</taxon>
        <taxon>Rhabditida</taxon>
        <taxon>Rhabditina</taxon>
        <taxon>Rhabditomorpha</taxon>
        <taxon>Strongyloidea</taxon>
        <taxon>Ancylostomatidae</taxon>
        <taxon>Bunostominae</taxon>
        <taxon>Necator</taxon>
    </lineage>
</organism>
<keyword evidence="5" id="KW-0862">Zinc</keyword>
<name>A0ABR1C8B4_NECAM</name>
<proteinExistence type="predicted"/>
<keyword evidence="3" id="KW-0479">Metal-binding</keyword>
<dbReference type="InterPro" id="IPR002893">
    <property type="entry name" value="Znf_MYND"/>
</dbReference>
<evidence type="ECO:0000256" key="5">
    <source>
        <dbReference type="ARBA" id="ARBA00022833"/>
    </source>
</evidence>
<dbReference type="InterPro" id="IPR018200">
    <property type="entry name" value="USP_CS"/>
</dbReference>
<dbReference type="EMBL" id="JAVFWL010000002">
    <property type="protein sequence ID" value="KAK6734015.1"/>
    <property type="molecule type" value="Genomic_DNA"/>
</dbReference>
<dbReference type="EC" id="3.4.19.12" evidence="2"/>
<accession>A0ABR1C8B4</accession>
<protein>
    <recommendedName>
        <fullName evidence="2">ubiquitinyl hydrolase 1</fullName>
        <ecNumber evidence="2">3.4.19.12</ecNumber>
    </recommendedName>
</protein>
<feature type="compositionally biased region" description="Basic and acidic residues" evidence="7">
    <location>
        <begin position="898"/>
        <end position="914"/>
    </location>
</feature>
<dbReference type="InterPro" id="IPR050185">
    <property type="entry name" value="Ub_carboxyl-term_hydrolase"/>
</dbReference>
<dbReference type="PROSITE" id="PS50235">
    <property type="entry name" value="USP_3"/>
    <property type="match status" value="1"/>
</dbReference>
<feature type="domain" description="MYND-type" evidence="9">
    <location>
        <begin position="802"/>
        <end position="842"/>
    </location>
</feature>
<evidence type="ECO:0000256" key="3">
    <source>
        <dbReference type="ARBA" id="ARBA00022723"/>
    </source>
</evidence>
<dbReference type="PROSITE" id="PS00972">
    <property type="entry name" value="USP_1"/>
    <property type="match status" value="1"/>
</dbReference>
<evidence type="ECO:0000256" key="1">
    <source>
        <dbReference type="ARBA" id="ARBA00000707"/>
    </source>
</evidence>
<feature type="compositionally biased region" description="Low complexity" evidence="7">
    <location>
        <begin position="921"/>
        <end position="940"/>
    </location>
</feature>
<evidence type="ECO:0000313" key="11">
    <source>
        <dbReference type="Proteomes" id="UP001303046"/>
    </source>
</evidence>
<comment type="catalytic activity">
    <reaction evidence="1">
        <text>Thiol-dependent hydrolysis of ester, thioester, amide, peptide and isopeptide bonds formed by the C-terminal Gly of ubiquitin (a 76-residue protein attached to proteins as an intracellular targeting signal).</text>
        <dbReference type="EC" id="3.4.19.12"/>
    </reaction>
</comment>
<gene>
    <name evidence="10" type="primary">Necator_chrII.g5449</name>
    <name evidence="10" type="ORF">RB195_017656</name>
</gene>
<dbReference type="Pfam" id="PF01753">
    <property type="entry name" value="zf-MYND"/>
    <property type="match status" value="1"/>
</dbReference>
<feature type="compositionally biased region" description="Polar residues" evidence="7">
    <location>
        <begin position="259"/>
        <end position="286"/>
    </location>
</feature>
<dbReference type="Gene3D" id="3.90.70.10">
    <property type="entry name" value="Cysteine proteinases"/>
    <property type="match status" value="2"/>
</dbReference>
<dbReference type="InterPro" id="IPR001394">
    <property type="entry name" value="Peptidase_C19_UCH"/>
</dbReference>
<keyword evidence="4 6" id="KW-0863">Zinc-finger</keyword>
<keyword evidence="11" id="KW-1185">Reference proteome</keyword>
<dbReference type="SUPFAM" id="SSF144232">
    <property type="entry name" value="HIT/MYND zinc finger-like"/>
    <property type="match status" value="1"/>
</dbReference>
<evidence type="ECO:0000256" key="4">
    <source>
        <dbReference type="ARBA" id="ARBA00022771"/>
    </source>
</evidence>
<comment type="caution">
    <text evidence="10">The sequence shown here is derived from an EMBL/GenBank/DDBJ whole genome shotgun (WGS) entry which is preliminary data.</text>
</comment>
<feature type="region of interest" description="Disordered" evidence="7">
    <location>
        <begin position="462"/>
        <end position="487"/>
    </location>
</feature>
<dbReference type="PROSITE" id="PS01360">
    <property type="entry name" value="ZF_MYND_1"/>
    <property type="match status" value="1"/>
</dbReference>
<dbReference type="Gene3D" id="6.10.140.2220">
    <property type="match status" value="1"/>
</dbReference>
<feature type="compositionally biased region" description="Low complexity" evidence="7">
    <location>
        <begin position="247"/>
        <end position="258"/>
    </location>
</feature>
<dbReference type="PANTHER" id="PTHR21646:SF74">
    <property type="entry name" value="UBIQUITIN CARBOXYL-TERMINAL HYDROLASE 19"/>
    <property type="match status" value="1"/>
</dbReference>
<sequence length="1284" mass="142763">MYSDSDSEYELDDSVTIGDIFDDIGHVPPNSNNCSEDEGIRDVQSDDDLEMASCSSDIDEPIVLVSVDSLKFGFYETESTGVLRVTHRNIHIHEIILEPNAIEIRFSSRCDREETDSAQVKGVWLMGWSSSDEDPFTNRPDVKGFLLQSDPDDRLLKRYGEVQGTTFAWRVQLAGLIETDSLQICSEGREFVMRKQEGGQWGRLSSSATAIRSGSYTTPRNYGPSLSSYRYSASSYTPSTRPPAPPTSGAATTPEPTSGSMTLTRSGTIASTGSALTRSSSVSPGYQRSLYTTPAAARSPAFSPSTFATGPGAQSYAAAATGARSYAPSMGHSPSSYTLSAAASGPQAAAVGGTAPQAAATNTSPPTTVRSRSSSAIASYRSVNVAQLNQQARERAERDEKAREYKEWEERERIRSEMEEQPIADFRKRFTGRSSTGPVSSPGYAQFSKAVTSRTELGALSRSDYAGNSAGAVPPVPADPSRYTSSYKPTATVQPFEDRGVASVQSGFTGLRNIGNTCFMNATLQMLVNNIELKTYFLDRHYKLDVNPNNPLGFRGRLADAFADFMRLMWNCQNRAIEPAKIKELVAEKASQFANFAQHDAHEFLSFLLDGLHEDLNRVKSKPLTTTVEGDGRSDVDVSNEAWFNHTLRNDSIFVDLFHGQLKSRLQCPKCDRVSITFDPFVYLPVPFPKVKKSTTLYFWPIDPLLKPLEITVQYSSEGTIQDLLGALSEVVRVPSKALRLVEVFSHRIQKIFSPSDKTSDICSGDVLYAFQVHDAADCNEPVIELLVVQRQLYSSTLRYACNECGKSTGRLKACEACYNAYYCNKECQLANWNTGGHRDECRRRTTADHVGQPFMVSLPRSQLTYQHLIRVLEARCRFSVDIFQPPQLSASSEENDISIREGSDGSNQEEKKVGAPPVLHRASASHSPSPSTAGSTPRRQTVMPEQRKKPEFKMFLVRKLADQAHVLGDTIVDDKTGEPLELESGTYLSINWYNLRNGRPFMSVENRRALQIDTERSEQLAKQLRKFTSGSSSGDPTLHDMLGMFSETERLKPEESWYCNKCRDHVEATKKLELFRLPPVLIVQLKRFVYTATYQTMHRRSKDERRVIYPIANFDMSPFLAETAPSGQNTVSEFVSRTVEYMLHVMPVFMCLICDSCYLCFLFPVYDLTGVVCHSGSSYFGHYVSIGRLAGFDSTETVVDWRLFDDSIVSKQSVNNVQSDDAYLLFYKQRGVPTKSIFRKHYSCDPTEKIETDSNALTTSVTALSMNKINGNPEPVMNGEMSE</sequence>
<evidence type="ECO:0000313" key="10">
    <source>
        <dbReference type="EMBL" id="KAK6734015.1"/>
    </source>
</evidence>
<dbReference type="Pfam" id="PF00443">
    <property type="entry name" value="UCH"/>
    <property type="match status" value="1"/>
</dbReference>
<dbReference type="Proteomes" id="UP001303046">
    <property type="component" value="Unassembled WGS sequence"/>
</dbReference>
<reference evidence="10 11" key="1">
    <citation type="submission" date="2023-08" db="EMBL/GenBank/DDBJ databases">
        <title>A Necator americanus chromosomal reference genome.</title>
        <authorList>
            <person name="Ilik V."/>
            <person name="Petrzelkova K.J."/>
            <person name="Pardy F."/>
            <person name="Fuh T."/>
            <person name="Niatou-Singa F.S."/>
            <person name="Gouil Q."/>
            <person name="Baker L."/>
            <person name="Ritchie M.E."/>
            <person name="Jex A.R."/>
            <person name="Gazzola D."/>
            <person name="Li H."/>
            <person name="Toshio Fujiwara R."/>
            <person name="Zhan B."/>
            <person name="Aroian R.V."/>
            <person name="Pafco B."/>
            <person name="Schwarz E.M."/>
        </authorList>
    </citation>
    <scope>NUCLEOTIDE SEQUENCE [LARGE SCALE GENOMIC DNA]</scope>
    <source>
        <strain evidence="10 11">Aroian</strain>
        <tissue evidence="10">Whole animal</tissue>
    </source>
</reference>
<feature type="region of interest" description="Disordered" evidence="7">
    <location>
        <begin position="231"/>
        <end position="286"/>
    </location>
</feature>
<feature type="region of interest" description="Disordered" evidence="7">
    <location>
        <begin position="353"/>
        <end position="382"/>
    </location>
</feature>
<evidence type="ECO:0000259" key="9">
    <source>
        <dbReference type="PROSITE" id="PS50865"/>
    </source>
</evidence>
<feature type="domain" description="USP" evidence="8">
    <location>
        <begin position="509"/>
        <end position="1231"/>
    </location>
</feature>
<feature type="region of interest" description="Disordered" evidence="7">
    <location>
        <begin position="890"/>
        <end position="949"/>
    </location>
</feature>